<feature type="coiled-coil region" evidence="1">
    <location>
        <begin position="88"/>
        <end position="115"/>
    </location>
</feature>
<keyword evidence="3" id="KW-1185">Reference proteome</keyword>
<dbReference type="Proteomes" id="UP000646827">
    <property type="component" value="Unassembled WGS sequence"/>
</dbReference>
<gene>
    <name evidence="2" type="ORF">INT45_003880</name>
</gene>
<sequence length="139" mass="15887">MEEKVYNESNNALDTLSNIWESTLTLLRAITEASSNSLRAEPDLMQLQKLRKDLDALLEKLKGQATWLQDNKDKVGRKEGENELNPELNQALEEQRALRQESIQLSDQLKQLLSQSYALQFQMDMLLASCHDQALVKNA</sequence>
<name>A0A8H7VNG6_9FUNG</name>
<reference evidence="2 3" key="1">
    <citation type="submission" date="2020-12" db="EMBL/GenBank/DDBJ databases">
        <title>Metabolic potential, ecology and presence of endohyphal bacteria is reflected in genomic diversity of Mucoromycotina.</title>
        <authorList>
            <person name="Muszewska A."/>
            <person name="Okrasinska A."/>
            <person name="Steczkiewicz K."/>
            <person name="Drgas O."/>
            <person name="Orlowska M."/>
            <person name="Perlinska-Lenart U."/>
            <person name="Aleksandrzak-Piekarczyk T."/>
            <person name="Szatraj K."/>
            <person name="Zielenkiewicz U."/>
            <person name="Pilsyk S."/>
            <person name="Malc E."/>
            <person name="Mieczkowski P."/>
            <person name="Kruszewska J.S."/>
            <person name="Biernat P."/>
            <person name="Pawlowska J."/>
        </authorList>
    </citation>
    <scope>NUCLEOTIDE SEQUENCE [LARGE SCALE GENOMIC DNA]</scope>
    <source>
        <strain evidence="2 3">CBS 142.35</strain>
    </source>
</reference>
<protein>
    <submittedName>
        <fullName evidence="2">Uncharacterized protein</fullName>
    </submittedName>
</protein>
<organism evidence="2 3">
    <name type="scientific">Circinella minor</name>
    <dbReference type="NCBI Taxonomy" id="1195481"/>
    <lineage>
        <taxon>Eukaryota</taxon>
        <taxon>Fungi</taxon>
        <taxon>Fungi incertae sedis</taxon>
        <taxon>Mucoromycota</taxon>
        <taxon>Mucoromycotina</taxon>
        <taxon>Mucoromycetes</taxon>
        <taxon>Mucorales</taxon>
        <taxon>Lichtheimiaceae</taxon>
        <taxon>Circinella</taxon>
    </lineage>
</organism>
<dbReference type="AlphaFoldDB" id="A0A8H7VNG6"/>
<evidence type="ECO:0000313" key="3">
    <source>
        <dbReference type="Proteomes" id="UP000646827"/>
    </source>
</evidence>
<proteinExistence type="predicted"/>
<dbReference type="EMBL" id="JAEPRB010000010">
    <property type="protein sequence ID" value="KAG2227150.1"/>
    <property type="molecule type" value="Genomic_DNA"/>
</dbReference>
<keyword evidence="1" id="KW-0175">Coiled coil</keyword>
<evidence type="ECO:0000313" key="2">
    <source>
        <dbReference type="EMBL" id="KAG2227150.1"/>
    </source>
</evidence>
<comment type="caution">
    <text evidence="2">The sequence shown here is derived from an EMBL/GenBank/DDBJ whole genome shotgun (WGS) entry which is preliminary data.</text>
</comment>
<evidence type="ECO:0000256" key="1">
    <source>
        <dbReference type="SAM" id="Coils"/>
    </source>
</evidence>
<accession>A0A8H7VNG6</accession>
<dbReference type="OrthoDB" id="2253519at2759"/>